<dbReference type="InParanoid" id="A0A7M7HKH5"/>
<dbReference type="Proteomes" id="UP000007110">
    <property type="component" value="Unassembled WGS sequence"/>
</dbReference>
<sequence length="248" mass="26605">MKTILITGASRGIGLEFVRQLARRKPTPAFVFASCRSPDGAKDLQAVAATHTNVKVLELDVQNESTYGPAVETVSNLVGEAGLNVLLNNAGIYSTESCETVGRDLLTNIFDINVIGPMRLTQAFLPLLRRGALHSRVESFGMDRGAVINISTGFGSIAANQSGGHAGYRESKAALNMFSKNLSLELKADKILVLSQCPGWVSTSMGGPTATRTPESSVSDMLQLFSMLSEEHTGCFLANHIPLKFNQF</sequence>
<dbReference type="GO" id="GO:0016491">
    <property type="term" value="F:oxidoreductase activity"/>
    <property type="evidence" value="ECO:0000318"/>
    <property type="project" value="GO_Central"/>
</dbReference>
<dbReference type="PANTHER" id="PTHR43544">
    <property type="entry name" value="SHORT-CHAIN DEHYDROGENASE/REDUCTASE"/>
    <property type="match status" value="1"/>
</dbReference>
<dbReference type="PRINTS" id="PR00081">
    <property type="entry name" value="GDHRDH"/>
</dbReference>
<dbReference type="KEGG" id="spu:581519"/>
<accession>A0A7M7HKH5</accession>
<dbReference type="PANTHER" id="PTHR43544:SF7">
    <property type="entry name" value="NADB-LER2"/>
    <property type="match status" value="1"/>
</dbReference>
<dbReference type="GeneID" id="581519"/>
<evidence type="ECO:0000256" key="2">
    <source>
        <dbReference type="ARBA" id="ARBA00023002"/>
    </source>
</evidence>
<evidence type="ECO:0000313" key="4">
    <source>
        <dbReference type="EnsemblMetazoa" id="XP_011675498"/>
    </source>
</evidence>
<dbReference type="InterPro" id="IPR036291">
    <property type="entry name" value="NAD(P)-bd_dom_sf"/>
</dbReference>
<dbReference type="Pfam" id="PF00106">
    <property type="entry name" value="adh_short"/>
    <property type="match status" value="1"/>
</dbReference>
<dbReference type="CDD" id="cd05325">
    <property type="entry name" value="carb_red_sniffer_like_SDR_c"/>
    <property type="match status" value="1"/>
</dbReference>
<dbReference type="RefSeq" id="XP_011675498.2">
    <property type="nucleotide sequence ID" value="XM_011677196.2"/>
</dbReference>
<keyword evidence="2" id="KW-0560">Oxidoreductase</keyword>
<comment type="similarity">
    <text evidence="3">Belongs to the short-chain dehydrogenases/reductases (SDR) family.</text>
</comment>
<reference evidence="4" key="2">
    <citation type="submission" date="2021-01" db="UniProtKB">
        <authorList>
            <consortium name="EnsemblMetazoa"/>
        </authorList>
    </citation>
    <scope>IDENTIFICATION</scope>
</reference>
<dbReference type="PRINTS" id="PR00080">
    <property type="entry name" value="SDRFAMILY"/>
</dbReference>
<keyword evidence="5" id="KW-1185">Reference proteome</keyword>
<protein>
    <submittedName>
        <fullName evidence="4">Uncharacterized protein</fullName>
    </submittedName>
</protein>
<dbReference type="InterPro" id="IPR002347">
    <property type="entry name" value="SDR_fam"/>
</dbReference>
<dbReference type="InterPro" id="IPR051468">
    <property type="entry name" value="Fungal_SecMetab_SDRs"/>
</dbReference>
<organism evidence="4 5">
    <name type="scientific">Strongylocentrotus purpuratus</name>
    <name type="common">Purple sea urchin</name>
    <dbReference type="NCBI Taxonomy" id="7668"/>
    <lineage>
        <taxon>Eukaryota</taxon>
        <taxon>Metazoa</taxon>
        <taxon>Echinodermata</taxon>
        <taxon>Eleutherozoa</taxon>
        <taxon>Echinozoa</taxon>
        <taxon>Echinoidea</taxon>
        <taxon>Euechinoidea</taxon>
        <taxon>Echinacea</taxon>
        <taxon>Camarodonta</taxon>
        <taxon>Echinidea</taxon>
        <taxon>Strongylocentrotidae</taxon>
        <taxon>Strongylocentrotus</taxon>
    </lineage>
</organism>
<dbReference type="GO" id="GO:0005737">
    <property type="term" value="C:cytoplasm"/>
    <property type="evidence" value="ECO:0000318"/>
    <property type="project" value="GO_Central"/>
</dbReference>
<dbReference type="Gene3D" id="3.40.50.720">
    <property type="entry name" value="NAD(P)-binding Rossmann-like Domain"/>
    <property type="match status" value="1"/>
</dbReference>
<dbReference type="SUPFAM" id="SSF51735">
    <property type="entry name" value="NAD(P)-binding Rossmann-fold domains"/>
    <property type="match status" value="1"/>
</dbReference>
<evidence type="ECO:0000256" key="3">
    <source>
        <dbReference type="RuleBase" id="RU000363"/>
    </source>
</evidence>
<proteinExistence type="inferred from homology"/>
<name>A0A7M7HKH5_STRPU</name>
<dbReference type="EnsemblMetazoa" id="XM_011677196">
    <property type="protein sequence ID" value="XP_011675498"/>
    <property type="gene ID" value="LOC581519"/>
</dbReference>
<keyword evidence="1" id="KW-0521">NADP</keyword>
<evidence type="ECO:0000256" key="1">
    <source>
        <dbReference type="ARBA" id="ARBA00022857"/>
    </source>
</evidence>
<dbReference type="OrthoDB" id="5296at2759"/>
<dbReference type="AlphaFoldDB" id="A0A7M7HKH5"/>
<dbReference type="OMA" id="QYAQSFA"/>
<reference evidence="5" key="1">
    <citation type="submission" date="2015-02" db="EMBL/GenBank/DDBJ databases">
        <title>Genome sequencing for Strongylocentrotus purpuratus.</title>
        <authorList>
            <person name="Murali S."/>
            <person name="Liu Y."/>
            <person name="Vee V."/>
            <person name="English A."/>
            <person name="Wang M."/>
            <person name="Skinner E."/>
            <person name="Han Y."/>
            <person name="Muzny D.M."/>
            <person name="Worley K.C."/>
            <person name="Gibbs R.A."/>
        </authorList>
    </citation>
    <scope>NUCLEOTIDE SEQUENCE</scope>
</reference>
<evidence type="ECO:0000313" key="5">
    <source>
        <dbReference type="Proteomes" id="UP000007110"/>
    </source>
</evidence>